<keyword evidence="4" id="KW-1185">Reference proteome</keyword>
<keyword evidence="2" id="KW-0812">Transmembrane</keyword>
<evidence type="ECO:0000313" key="3">
    <source>
        <dbReference type="EMBL" id="MFD1538134.1"/>
    </source>
</evidence>
<comment type="caution">
    <text evidence="3">The sequence shown here is derived from an EMBL/GenBank/DDBJ whole genome shotgun (WGS) entry which is preliminary data.</text>
</comment>
<dbReference type="RefSeq" id="WP_219531188.1">
    <property type="nucleotide sequence ID" value="NZ_JAHKRM010000010.1"/>
</dbReference>
<sequence>MLRNLFLGAGTLLILVGVGMIVFDPPGLFYSSDGRGTTTSTPTSFALVALSEPVLLVVGGVGMMLGAIAAAGTCNGQAASGRGTRLRGDRQSEPVEP</sequence>
<feature type="transmembrane region" description="Helical" evidence="2">
    <location>
        <begin position="44"/>
        <end position="72"/>
    </location>
</feature>
<keyword evidence="2" id="KW-0472">Membrane</keyword>
<feature type="compositionally biased region" description="Basic and acidic residues" evidence="1">
    <location>
        <begin position="86"/>
        <end position="97"/>
    </location>
</feature>
<name>A0ABW4G6V5_9ACTN</name>
<accession>A0ABW4G6V5</accession>
<dbReference type="Proteomes" id="UP001597097">
    <property type="component" value="Unassembled WGS sequence"/>
</dbReference>
<gene>
    <name evidence="3" type="ORF">ACFSJ0_13860</name>
</gene>
<reference evidence="4" key="1">
    <citation type="journal article" date="2019" name="Int. J. Syst. Evol. Microbiol.">
        <title>The Global Catalogue of Microorganisms (GCM) 10K type strain sequencing project: providing services to taxonomists for standard genome sequencing and annotation.</title>
        <authorList>
            <consortium name="The Broad Institute Genomics Platform"/>
            <consortium name="The Broad Institute Genome Sequencing Center for Infectious Disease"/>
            <person name="Wu L."/>
            <person name="Ma J."/>
        </authorList>
    </citation>
    <scope>NUCLEOTIDE SEQUENCE [LARGE SCALE GENOMIC DNA]</scope>
    <source>
        <strain evidence="4">CGMCC 1.15399</strain>
    </source>
</reference>
<keyword evidence="2" id="KW-1133">Transmembrane helix</keyword>
<dbReference type="EMBL" id="JBHUCM010000012">
    <property type="protein sequence ID" value="MFD1538134.1"/>
    <property type="molecule type" value="Genomic_DNA"/>
</dbReference>
<evidence type="ECO:0000256" key="1">
    <source>
        <dbReference type="SAM" id="MobiDB-lite"/>
    </source>
</evidence>
<feature type="region of interest" description="Disordered" evidence="1">
    <location>
        <begin position="75"/>
        <end position="97"/>
    </location>
</feature>
<evidence type="ECO:0000256" key="2">
    <source>
        <dbReference type="SAM" id="Phobius"/>
    </source>
</evidence>
<evidence type="ECO:0000313" key="4">
    <source>
        <dbReference type="Proteomes" id="UP001597097"/>
    </source>
</evidence>
<organism evidence="3 4">
    <name type="scientific">Nonomuraea guangzhouensis</name>
    <dbReference type="NCBI Taxonomy" id="1291555"/>
    <lineage>
        <taxon>Bacteria</taxon>
        <taxon>Bacillati</taxon>
        <taxon>Actinomycetota</taxon>
        <taxon>Actinomycetes</taxon>
        <taxon>Streptosporangiales</taxon>
        <taxon>Streptosporangiaceae</taxon>
        <taxon>Nonomuraea</taxon>
    </lineage>
</organism>
<protein>
    <submittedName>
        <fullName evidence="3">Uncharacterized protein</fullName>
    </submittedName>
</protein>
<proteinExistence type="predicted"/>